<sequence length="68" mass="7903">MDVLDKLFSEIIEENFPTLVKAMDIQAQGTFRPQQMRPEKNNLRDAVQFLFIIHLFSALLRQCDGAHL</sequence>
<accession>Q6TXH6</accession>
<dbReference type="AGR" id="RGD:15008345"/>
<keyword evidence="3" id="KW-1185">Reference proteome</keyword>
<dbReference type="Proteomes" id="UP000002494">
    <property type="component" value="Chromosome 2"/>
</dbReference>
<dbReference type="RGD" id="15008345">
    <property type="gene designation" value="AABR07013931.2"/>
</dbReference>
<reference evidence="2" key="3">
    <citation type="submission" date="2025-05" db="UniProtKB">
        <authorList>
            <consortium name="Ensembl"/>
        </authorList>
    </citation>
    <scope>IDENTIFICATION</scope>
    <source>
        <strain evidence="2">Brown Norway</strain>
    </source>
</reference>
<dbReference type="SMR" id="Q6TXH6"/>
<dbReference type="AlphaFoldDB" id="Q6TXH6"/>
<evidence type="ECO:0000313" key="3">
    <source>
        <dbReference type="Proteomes" id="UP000002494"/>
    </source>
</evidence>
<protein>
    <submittedName>
        <fullName evidence="1">LRRGT00023</fullName>
    </submittedName>
</protein>
<organism evidence="1">
    <name type="scientific">Rattus norvegicus</name>
    <name type="common">Rat</name>
    <dbReference type="NCBI Taxonomy" id="10116"/>
    <lineage>
        <taxon>Eukaryota</taxon>
        <taxon>Metazoa</taxon>
        <taxon>Chordata</taxon>
        <taxon>Craniata</taxon>
        <taxon>Vertebrata</taxon>
        <taxon>Euteleostomi</taxon>
        <taxon>Mammalia</taxon>
        <taxon>Eutheria</taxon>
        <taxon>Euarchontoglires</taxon>
        <taxon>Glires</taxon>
        <taxon>Rodentia</taxon>
        <taxon>Myomorpha</taxon>
        <taxon>Muroidea</taxon>
        <taxon>Muridae</taxon>
        <taxon>Murinae</taxon>
        <taxon>Rattus</taxon>
    </lineage>
</organism>
<reference evidence="2 3" key="2">
    <citation type="journal article" date="2004" name="Nature">
        <title>Genome sequence of the Brown Norway rat yields insights into mammalian evolution.</title>
        <authorList>
            <consortium name="Rat Genome Sequencing Project Consortium"/>
            <person name="Gibbs R.A."/>
            <person name="Weinstock G.M."/>
            <person name="Metzker M.L."/>
            <person name="Muzny D.M."/>
            <person name="Sodergren E.J."/>
            <person name="Scherer S."/>
            <person name="Scott G."/>
            <person name="Steffen D."/>
            <person name="Worley K.C."/>
            <person name="Burch P.E."/>
            <person name="Okwuonu G."/>
            <person name="Hines S."/>
            <person name="Lewis L."/>
            <person name="Deramo C."/>
            <person name="Delgado O."/>
            <person name="Dugan-Rocha S."/>
            <person name="Miner G."/>
            <person name="Morgan M."/>
            <person name="Hawes A."/>
            <person name="Gill R."/>
            <person name="Holt R.A."/>
            <person name="Adams M.D."/>
            <person name="Amanatides P.G."/>
            <person name="Baden-Tillson H."/>
            <person name="Barnstead M."/>
            <person name="Chin S."/>
            <person name="Evans C.A."/>
            <person name="Ferriera S."/>
            <person name="Fosler C."/>
            <person name="Glodek A."/>
            <person name="Gu Z."/>
            <person name="Jennings D."/>
            <person name="Kraft C.L."/>
            <person name="Nguyen T."/>
            <person name="Pfannkoch C.M."/>
            <person name="Sitter C."/>
            <person name="Sutton G.G."/>
            <person name="Venter J.C."/>
            <person name="Woodage T."/>
            <person name="Smith D."/>
            <person name="Lee H.-M."/>
            <person name="Gustafson E."/>
            <person name="Cahill P."/>
            <person name="Kana A."/>
            <person name="Doucette-Stamm L."/>
            <person name="Weinstock K."/>
            <person name="Fechtel K."/>
            <person name="Weiss R.B."/>
            <person name="Dunn D.M."/>
            <person name="Green E.D."/>
            <person name="Blakesley R.W."/>
            <person name="Bouffard G.G."/>
            <person name="De Jong P.J."/>
            <person name="Osoegawa K."/>
            <person name="Zhu B."/>
            <person name="Marra M."/>
            <person name="Schein J."/>
            <person name="Bosdet I."/>
            <person name="Fjell C."/>
            <person name="Jones S."/>
            <person name="Krzywinski M."/>
            <person name="Mathewson C."/>
            <person name="Siddiqui A."/>
            <person name="Wye N."/>
            <person name="McPherson J."/>
            <person name="Zhao S."/>
            <person name="Fraser C.M."/>
            <person name="Shetty J."/>
            <person name="Shatsman S."/>
            <person name="Geer K."/>
            <person name="Chen Y."/>
            <person name="Abramzon S."/>
            <person name="Nierman W.C."/>
            <person name="Havlak P.H."/>
            <person name="Chen R."/>
            <person name="Durbin K.J."/>
            <person name="Egan A."/>
            <person name="Ren Y."/>
            <person name="Song X.-Z."/>
            <person name="Li B."/>
            <person name="Liu Y."/>
            <person name="Qin X."/>
            <person name="Cawley S."/>
            <person name="Cooney A.J."/>
            <person name="D'Souza L.M."/>
            <person name="Martin K."/>
            <person name="Wu J.Q."/>
            <person name="Gonzalez-Garay M.L."/>
            <person name="Jackson A.R."/>
            <person name="Kalafus K.J."/>
            <person name="McLeod M.P."/>
            <person name="Milosavljevic A."/>
            <person name="Virk D."/>
            <person name="Volkov A."/>
            <person name="Wheeler D.A."/>
            <person name="Zhang Z."/>
            <person name="Bailey J.A."/>
            <person name="Eichler E.E."/>
            <person name="Tuzun E."/>
            <person name="Birney E."/>
            <person name="Mongin E."/>
            <person name="Ureta-Vidal A."/>
            <person name="Woodwark C."/>
            <person name="Zdobnov E."/>
            <person name="Bork P."/>
            <person name="Suyama M."/>
            <person name="Torrents D."/>
            <person name="Alexandersson M."/>
            <person name="Trask B.J."/>
            <person name="Young J.M."/>
            <person name="Huang H."/>
            <person name="Wang H."/>
            <person name="Xing H."/>
            <person name="Daniels S."/>
            <person name="Gietzen D."/>
            <person name="Schmidt J."/>
            <person name="Stevens K."/>
            <person name="Vitt U."/>
            <person name="Wingrove J."/>
            <person name="Camara F."/>
            <person name="Mar Alba M."/>
            <person name="Abril J.F."/>
            <person name="Guigo R."/>
            <person name="Smit A."/>
            <person name="Dubchak I."/>
            <person name="Rubin E.M."/>
            <person name="Couronne O."/>
            <person name="Poliakov A."/>
            <person name="Huebner N."/>
            <person name="Ganten D."/>
            <person name="Goesele C."/>
            <person name="Hummel O."/>
            <person name="Kreitler T."/>
            <person name="Lee Y.-A."/>
            <person name="Monti J."/>
            <person name="Schulz H."/>
            <person name="Zimdahl H."/>
            <person name="Himmelbauer H."/>
            <person name="Lehrach H."/>
            <person name="Jacob H.J."/>
            <person name="Bromberg S."/>
            <person name="Gullings-Handley J."/>
            <person name="Jensen-Seaman M.I."/>
            <person name="Kwitek A.E."/>
            <person name="Lazar J."/>
            <person name="Pasko D."/>
            <person name="Tonellato P.J."/>
            <person name="Twigger S."/>
            <person name="Ponting C.P."/>
            <person name="Duarte J.M."/>
            <person name="Rice S."/>
            <person name="Goodstadt L."/>
            <person name="Beatson S.A."/>
            <person name="Emes R.D."/>
            <person name="Winter E.E."/>
            <person name="Webber C."/>
            <person name="Brandt P."/>
            <person name="Nyakatura G."/>
            <person name="Adetobi M."/>
            <person name="Chiaromonte F."/>
            <person name="Elnitski L."/>
            <person name="Eswara P."/>
            <person name="Hardison R.C."/>
            <person name="Hou M."/>
            <person name="Kolbe D."/>
            <person name="Makova K."/>
            <person name="Miller W."/>
            <person name="Nekrutenko A."/>
            <person name="Riemer C."/>
            <person name="Schwartz S."/>
            <person name="Taylor J."/>
            <person name="Yang S."/>
            <person name="Zhang Y."/>
            <person name="Lindpaintner K."/>
            <person name="Andrews T.D."/>
            <person name="Caccamo M."/>
            <person name="Clamp M."/>
            <person name="Clarke L."/>
            <person name="Curwen V."/>
            <person name="Durbin R.M."/>
            <person name="Eyras E."/>
            <person name="Searle S.M."/>
            <person name="Cooper G.M."/>
            <person name="Batzoglou S."/>
            <person name="Brudno M."/>
            <person name="Sidow A."/>
            <person name="Stone E.A."/>
            <person name="Payseur B.A."/>
            <person name="Bourque G."/>
            <person name="Lopez-Otin C."/>
            <person name="Puente X.S."/>
            <person name="Chakrabarti K."/>
            <person name="Chatterji S."/>
            <person name="Dewey C."/>
            <person name="Pachter L."/>
            <person name="Bray N."/>
            <person name="Yap V.B."/>
            <person name="Caspi A."/>
            <person name="Tesler G."/>
            <person name="Pevzner P.A."/>
            <person name="Haussler D."/>
            <person name="Roskin K.M."/>
            <person name="Baertsch R."/>
            <person name="Clawson H."/>
            <person name="Furey T.S."/>
            <person name="Hinrichs A.S."/>
            <person name="Karolchik D."/>
            <person name="Kent W.J."/>
            <person name="Rosenbloom K.R."/>
            <person name="Trumbower H."/>
            <person name="Weirauch M."/>
            <person name="Cooper D.N."/>
            <person name="Stenson P.D."/>
            <person name="Ma B."/>
            <person name="Brent M."/>
            <person name="Arumugam M."/>
            <person name="Shteynberg D."/>
            <person name="Copley R.R."/>
            <person name="Taylor M.S."/>
            <person name="Riethman H."/>
            <person name="Mudunuri U."/>
            <person name="Peterson J."/>
            <person name="Guyer M."/>
            <person name="Felsenfeld A."/>
            <person name="Old S."/>
            <person name="Mockrin S."/>
            <person name="Collins F.S."/>
        </authorList>
    </citation>
    <scope>NUCLEOTIDE SEQUENCE [LARGE SCALE GENOMIC DNA]</scope>
    <source>
        <strain evidence="2 3">Brown Norway</strain>
    </source>
</reference>
<proteinExistence type="evidence at transcript level"/>
<dbReference type="EMBL" id="AY383678">
    <property type="protein sequence ID" value="AAQ96236.1"/>
    <property type="molecule type" value="mRNA"/>
</dbReference>
<evidence type="ECO:0000313" key="2">
    <source>
        <dbReference type="Ensembl" id="ENSRNOP00000069255.1"/>
    </source>
</evidence>
<gene>
    <name evidence="2 4" type="primary">AABR07013931.2</name>
</gene>
<dbReference type="HOGENOM" id="CLU_2793360_0_0_1"/>
<reference evidence="1" key="1">
    <citation type="submission" date="2003-09" db="EMBL/GenBank/DDBJ databases">
        <title>Liver regeneration after PH.</title>
        <authorList>
            <person name="Xu C.S."/>
            <person name="Chang C.F."/>
            <person name="Han H.P."/>
            <person name="Wang G.P."/>
            <person name="Chai L.Q."/>
            <person name="Yuan J.Y."/>
            <person name="Yang K.J."/>
            <person name="Zhao L.F."/>
            <person name="Ma H."/>
            <person name="Wang L."/>
            <person name="Wang S.F."/>
            <person name="Xing X.K."/>
            <person name="Shen G.M."/>
            <person name="Shi J.B."/>
            <person name="Rahman S."/>
            <person name="Wang Q.N."/>
            <person name="Zhang J.B."/>
        </authorList>
    </citation>
    <scope>NUCLEOTIDE SEQUENCE</scope>
    <source>
        <strain evidence="1">Sprague-Dawley</strain>
    </source>
</reference>
<evidence type="ECO:0000313" key="1">
    <source>
        <dbReference type="EMBL" id="AAQ96236.1"/>
    </source>
</evidence>
<dbReference type="OrthoDB" id="9909646at2759"/>
<dbReference type="Ensembl" id="ENSRNOT00000082326.3">
    <property type="protein sequence ID" value="ENSRNOP00000069255.1"/>
    <property type="gene ID" value="ENSRNOG00000053997.3"/>
</dbReference>
<evidence type="ECO:0000313" key="4">
    <source>
        <dbReference type="RGD" id="15008345"/>
    </source>
</evidence>
<name>Q6TXH6_RAT</name>